<keyword evidence="5" id="KW-0325">Glycoprotein</keyword>
<dbReference type="EMBL" id="JAIWQS010000004">
    <property type="protein sequence ID" value="KAJ8767577.1"/>
    <property type="molecule type" value="Genomic_DNA"/>
</dbReference>
<evidence type="ECO:0000256" key="1">
    <source>
        <dbReference type="ARBA" id="ARBA00004609"/>
    </source>
</evidence>
<evidence type="ECO:0000256" key="5">
    <source>
        <dbReference type="ARBA" id="ARBA00023180"/>
    </source>
</evidence>
<keyword evidence="6" id="KW-0449">Lipoprotein</keyword>
<evidence type="ECO:0000313" key="9">
    <source>
        <dbReference type="EMBL" id="KAJ8767577.1"/>
    </source>
</evidence>
<dbReference type="GO" id="GO:0052324">
    <property type="term" value="P:plant-type cell wall cellulose biosynthetic process"/>
    <property type="evidence" value="ECO:0007669"/>
    <property type="project" value="TreeGrafter"/>
</dbReference>
<dbReference type="PANTHER" id="PTHR31673:SF41">
    <property type="entry name" value="COBRA-LIKE PROTEIN"/>
    <property type="match status" value="1"/>
</dbReference>
<comment type="similarity">
    <text evidence="2 7">Belongs to the COBRA family.</text>
</comment>
<reference evidence="9 10" key="1">
    <citation type="submission" date="2021-09" db="EMBL/GenBank/DDBJ databases">
        <title>Genomic insights and catalytic innovation underlie evolution of tropane alkaloids biosynthesis.</title>
        <authorList>
            <person name="Wang Y.-J."/>
            <person name="Tian T."/>
            <person name="Huang J.-P."/>
            <person name="Huang S.-X."/>
        </authorList>
    </citation>
    <scope>NUCLEOTIDE SEQUENCE [LARGE SCALE GENOMIC DNA]</scope>
    <source>
        <strain evidence="9">KIB-2018</strain>
        <tissue evidence="9">Leaf</tissue>
    </source>
</reference>
<organism evidence="9 10">
    <name type="scientific">Erythroxylum novogranatense</name>
    <dbReference type="NCBI Taxonomy" id="1862640"/>
    <lineage>
        <taxon>Eukaryota</taxon>
        <taxon>Viridiplantae</taxon>
        <taxon>Streptophyta</taxon>
        <taxon>Embryophyta</taxon>
        <taxon>Tracheophyta</taxon>
        <taxon>Spermatophyta</taxon>
        <taxon>Magnoliopsida</taxon>
        <taxon>eudicotyledons</taxon>
        <taxon>Gunneridae</taxon>
        <taxon>Pentapetalae</taxon>
        <taxon>rosids</taxon>
        <taxon>fabids</taxon>
        <taxon>Malpighiales</taxon>
        <taxon>Erythroxylaceae</taxon>
        <taxon>Erythroxylum</taxon>
    </lineage>
</organism>
<dbReference type="PIRSF" id="PIRSF038122">
    <property type="entry name" value="COBRA"/>
    <property type="match status" value="1"/>
</dbReference>
<dbReference type="Proteomes" id="UP001159364">
    <property type="component" value="Linkage Group LG04"/>
</dbReference>
<accession>A0AAV8TL00</accession>
<dbReference type="InterPro" id="IPR056900">
    <property type="entry name" value="COB_C"/>
</dbReference>
<dbReference type="Pfam" id="PF04833">
    <property type="entry name" value="COBRA"/>
    <property type="match status" value="1"/>
</dbReference>
<protein>
    <recommendedName>
        <fullName evidence="7">COBRA-like protein</fullName>
    </recommendedName>
</protein>
<name>A0AAV8TL00_9ROSI</name>
<feature type="domain" description="COBRA C-terminal" evidence="8">
    <location>
        <begin position="277"/>
        <end position="418"/>
    </location>
</feature>
<evidence type="ECO:0000256" key="7">
    <source>
        <dbReference type="PIRNR" id="PIRNR038122"/>
    </source>
</evidence>
<evidence type="ECO:0000256" key="3">
    <source>
        <dbReference type="ARBA" id="ARBA00022622"/>
    </source>
</evidence>
<proteinExistence type="inferred from homology"/>
<comment type="subcellular location">
    <subcellularLocation>
        <location evidence="1">Cell membrane</location>
        <topology evidence="1">Lipid-anchor</topology>
        <topology evidence="1">GPI-anchor</topology>
    </subcellularLocation>
</comment>
<dbReference type="PANTHER" id="PTHR31673">
    <property type="entry name" value="PROTEIN COBRA"/>
    <property type="match status" value="1"/>
</dbReference>
<dbReference type="AlphaFoldDB" id="A0AAV8TL00"/>
<evidence type="ECO:0000256" key="2">
    <source>
        <dbReference type="ARBA" id="ARBA00005507"/>
    </source>
</evidence>
<dbReference type="GO" id="GO:0098552">
    <property type="term" value="C:side of membrane"/>
    <property type="evidence" value="ECO:0007669"/>
    <property type="project" value="UniProtKB-KW"/>
</dbReference>
<evidence type="ECO:0000313" key="10">
    <source>
        <dbReference type="Proteomes" id="UP001159364"/>
    </source>
</evidence>
<dbReference type="Pfam" id="PF25079">
    <property type="entry name" value="COB_C"/>
    <property type="match status" value="2"/>
</dbReference>
<comment type="caution">
    <text evidence="9">The sequence shown here is derived from an EMBL/GenBank/DDBJ whole genome shotgun (WGS) entry which is preliminary data.</text>
</comment>
<keyword evidence="10" id="KW-1185">Reference proteome</keyword>
<dbReference type="GO" id="GO:0005886">
    <property type="term" value="C:plasma membrane"/>
    <property type="evidence" value="ECO:0007669"/>
    <property type="project" value="UniProtKB-SubCell"/>
</dbReference>
<keyword evidence="3" id="KW-0336">GPI-anchor</keyword>
<dbReference type="InterPro" id="IPR006918">
    <property type="entry name" value="COBRA_pln"/>
</dbReference>
<evidence type="ECO:0000256" key="6">
    <source>
        <dbReference type="ARBA" id="ARBA00023288"/>
    </source>
</evidence>
<gene>
    <name evidence="9" type="ORF">K2173_017921</name>
</gene>
<dbReference type="GO" id="GO:0010215">
    <property type="term" value="P:cellulose microfibril organization"/>
    <property type="evidence" value="ECO:0007669"/>
    <property type="project" value="InterPro"/>
</dbReference>
<evidence type="ECO:0000259" key="8">
    <source>
        <dbReference type="Pfam" id="PF25079"/>
    </source>
</evidence>
<feature type="domain" description="COBRA C-terminal" evidence="8">
    <location>
        <begin position="237"/>
        <end position="265"/>
    </location>
</feature>
<evidence type="ECO:0000256" key="4">
    <source>
        <dbReference type="ARBA" id="ARBA00022729"/>
    </source>
</evidence>
<keyword evidence="4" id="KW-0732">Signal</keyword>
<sequence>MFLKKVKNFILLIYDDFDYRWNCRKKLIVSKRLIAISKCISIIINHRPMPSKFPLTLPVSINLSSFSARATIQNYYQYRHIESPGWSLGWAWTKGEVIWTMSGAFATVQGDCSSFKYRIPHSCKTNPVIADLTPYTSPRNMSENCCRGGLISSYAIDPKRSYSVFEMTVGNLEPNSTGYPPANLTLLAPGPGYTCSQVSDADPTKSSDIGGKREIQVFRTWKSTCTYSSFLASETPNCCVSLSTFYNPKVTSCPECSCGCKGPGQMSGQCIRDGKESDIVECSDHMCPVRVHWHVKTNYVDHWRVKVTISNYNYVRNYSDWNLLIQHPGFRKNTTVYSFSNTMLPSAGYSDEVALFWGLPYVTDVLVQVSNEQAGSVTTDILIKKDLQTFTLRNGWAMPRRIYFSGEECAMPLPDTFPALPNDSSRIRPLQHLSLFLLVYWTFQTLLIRI</sequence>
<keyword evidence="3" id="KW-0472">Membrane</keyword>